<evidence type="ECO:0000259" key="4">
    <source>
        <dbReference type="PROSITE" id="PS50089"/>
    </source>
</evidence>
<dbReference type="PANTHER" id="PTHR13198:SF4">
    <property type="entry name" value="E3 UBIQUITIN-PROTEIN LIGASE RNF25"/>
    <property type="match status" value="1"/>
</dbReference>
<sequence length="197" mass="21959">MHGSPVLFDIIQLVTDHMSNLSVPKLPCSICLCKFDGSDDVKLIEQCLHHFHAFCFQQYVQYMFRESRSSVTSGGCEKSAEMLKQVPCPLCRKPVDILSDFNAVVKRPVLFDEATDVSGMAEKWANRWAKVYEAQKRKGGIIDVEAQKKQLLITENMTVDIAALEQPSAVSVENAQHGCNTRGSFTVSIYVAVKNEG</sequence>
<feature type="domain" description="RING-type" evidence="4">
    <location>
        <begin position="28"/>
        <end position="92"/>
    </location>
</feature>
<dbReference type="GO" id="GO:0005634">
    <property type="term" value="C:nucleus"/>
    <property type="evidence" value="ECO:0007669"/>
    <property type="project" value="TreeGrafter"/>
</dbReference>
<reference evidence="7" key="1">
    <citation type="submission" date="2016-06" db="UniProtKB">
        <authorList>
            <consortium name="WormBaseParasite"/>
        </authorList>
    </citation>
    <scope>IDENTIFICATION</scope>
</reference>
<evidence type="ECO:0000256" key="1">
    <source>
        <dbReference type="ARBA" id="ARBA00022771"/>
    </source>
</evidence>
<keyword evidence="2" id="KW-0862">Zinc</keyword>
<dbReference type="WBParaSite" id="SBAD_0000912101-mRNA-1">
    <property type="protein sequence ID" value="SBAD_0000912101-mRNA-1"/>
    <property type="gene ID" value="SBAD_0000912101"/>
</dbReference>
<dbReference type="SMART" id="SM00184">
    <property type="entry name" value="RING"/>
    <property type="match status" value="1"/>
</dbReference>
<dbReference type="AlphaFoldDB" id="A0A183IYV3"/>
<dbReference type="Gene3D" id="3.30.40.10">
    <property type="entry name" value="Zinc/RING finger domain, C3HC4 (zinc finger)"/>
    <property type="match status" value="1"/>
</dbReference>
<dbReference type="InterPro" id="IPR039133">
    <property type="entry name" value="RNF25"/>
</dbReference>
<dbReference type="PROSITE" id="PS50089">
    <property type="entry name" value="ZF_RING_2"/>
    <property type="match status" value="1"/>
</dbReference>
<evidence type="ECO:0000256" key="2">
    <source>
        <dbReference type="ARBA" id="ARBA00022833"/>
    </source>
</evidence>
<dbReference type="PANTHER" id="PTHR13198">
    <property type="entry name" value="RING FINGER PROTEIN 25"/>
    <property type="match status" value="1"/>
</dbReference>
<dbReference type="InterPro" id="IPR013083">
    <property type="entry name" value="Znf_RING/FYVE/PHD"/>
</dbReference>
<keyword evidence="1 3" id="KW-0479">Metal-binding</keyword>
<evidence type="ECO:0000313" key="6">
    <source>
        <dbReference type="Proteomes" id="UP000270296"/>
    </source>
</evidence>
<name>A0A183IYV3_9BILA</name>
<organism evidence="7">
    <name type="scientific">Soboliphyme baturini</name>
    <dbReference type="NCBI Taxonomy" id="241478"/>
    <lineage>
        <taxon>Eukaryota</taxon>
        <taxon>Metazoa</taxon>
        <taxon>Ecdysozoa</taxon>
        <taxon>Nematoda</taxon>
        <taxon>Enoplea</taxon>
        <taxon>Dorylaimia</taxon>
        <taxon>Dioctophymatida</taxon>
        <taxon>Dioctophymatoidea</taxon>
        <taxon>Soboliphymatidae</taxon>
        <taxon>Soboliphyme</taxon>
    </lineage>
</organism>
<evidence type="ECO:0000256" key="3">
    <source>
        <dbReference type="PROSITE-ProRule" id="PRU00175"/>
    </source>
</evidence>
<dbReference type="GO" id="GO:0061630">
    <property type="term" value="F:ubiquitin protein ligase activity"/>
    <property type="evidence" value="ECO:0007669"/>
    <property type="project" value="InterPro"/>
</dbReference>
<dbReference type="OrthoDB" id="432311at2759"/>
<protein>
    <submittedName>
        <fullName evidence="7">RING-type domain-containing protein</fullName>
    </submittedName>
</protein>
<keyword evidence="1 3" id="KW-0863">Zinc-finger</keyword>
<reference evidence="5 6" key="2">
    <citation type="submission" date="2018-11" db="EMBL/GenBank/DDBJ databases">
        <authorList>
            <consortium name="Pathogen Informatics"/>
        </authorList>
    </citation>
    <scope>NUCLEOTIDE SEQUENCE [LARGE SCALE GENOMIC DNA]</scope>
</reference>
<dbReference type="GO" id="GO:0016567">
    <property type="term" value="P:protein ubiquitination"/>
    <property type="evidence" value="ECO:0007669"/>
    <property type="project" value="TreeGrafter"/>
</dbReference>
<gene>
    <name evidence="5" type="ORF">SBAD_LOCUS8801</name>
</gene>
<proteinExistence type="predicted"/>
<dbReference type="InterPro" id="IPR001841">
    <property type="entry name" value="Znf_RING"/>
</dbReference>
<dbReference type="SUPFAM" id="SSF57850">
    <property type="entry name" value="RING/U-box"/>
    <property type="match status" value="1"/>
</dbReference>
<dbReference type="EMBL" id="UZAM01011986">
    <property type="protein sequence ID" value="VDP19362.1"/>
    <property type="molecule type" value="Genomic_DNA"/>
</dbReference>
<dbReference type="GO" id="GO:0008270">
    <property type="term" value="F:zinc ion binding"/>
    <property type="evidence" value="ECO:0007669"/>
    <property type="project" value="UniProtKB-KW"/>
</dbReference>
<evidence type="ECO:0000313" key="5">
    <source>
        <dbReference type="EMBL" id="VDP19362.1"/>
    </source>
</evidence>
<accession>A0A183IYV3</accession>
<keyword evidence="6" id="KW-1185">Reference proteome</keyword>
<dbReference type="Proteomes" id="UP000270296">
    <property type="component" value="Unassembled WGS sequence"/>
</dbReference>
<evidence type="ECO:0000313" key="7">
    <source>
        <dbReference type="WBParaSite" id="SBAD_0000912101-mRNA-1"/>
    </source>
</evidence>